<proteinExistence type="predicted"/>
<dbReference type="OrthoDB" id="9761147at2"/>
<dbReference type="AlphaFoldDB" id="D6SRK8"/>
<organism evidence="2 3">
    <name type="scientific">Desulfonatronospira thiodismutans ASO3-1</name>
    <dbReference type="NCBI Taxonomy" id="555779"/>
    <lineage>
        <taxon>Bacteria</taxon>
        <taxon>Pseudomonadati</taxon>
        <taxon>Thermodesulfobacteriota</taxon>
        <taxon>Desulfovibrionia</taxon>
        <taxon>Desulfovibrionales</taxon>
        <taxon>Desulfonatronovibrionaceae</taxon>
        <taxon>Desulfonatronospira</taxon>
    </lineage>
</organism>
<evidence type="ECO:0000313" key="3">
    <source>
        <dbReference type="Proteomes" id="UP000005496"/>
    </source>
</evidence>
<reference evidence="2" key="1">
    <citation type="submission" date="2010-05" db="EMBL/GenBank/DDBJ databases">
        <title>The draft genome of Desulfonatronospira thiodismutans ASO3-1.</title>
        <authorList>
            <consortium name="US DOE Joint Genome Institute (JGI-PGF)"/>
            <person name="Lucas S."/>
            <person name="Copeland A."/>
            <person name="Lapidus A."/>
            <person name="Cheng J.-F."/>
            <person name="Bruce D."/>
            <person name="Goodwin L."/>
            <person name="Pitluck S."/>
            <person name="Chertkov O."/>
            <person name="Brettin T."/>
            <person name="Detter J.C."/>
            <person name="Han C."/>
            <person name="Land M.L."/>
            <person name="Hauser L."/>
            <person name="Kyrpides N."/>
            <person name="Mikhailova N."/>
            <person name="Muyzer G."/>
            <person name="Woyke T."/>
        </authorList>
    </citation>
    <scope>NUCLEOTIDE SEQUENCE [LARGE SCALE GENOMIC DNA]</scope>
    <source>
        <strain evidence="2">ASO3-1</strain>
    </source>
</reference>
<feature type="domain" description="PD-(D/E)XK endonuclease-like" evidence="1">
    <location>
        <begin position="623"/>
        <end position="888"/>
    </location>
</feature>
<evidence type="ECO:0000313" key="2">
    <source>
        <dbReference type="EMBL" id="EFI33324.1"/>
    </source>
</evidence>
<dbReference type="EMBL" id="ACJN02000003">
    <property type="protein sequence ID" value="EFI33324.1"/>
    <property type="molecule type" value="Genomic_DNA"/>
</dbReference>
<gene>
    <name evidence="2" type="ORF">Dthio_PD0651</name>
</gene>
<evidence type="ECO:0000259" key="1">
    <source>
        <dbReference type="Pfam" id="PF12705"/>
    </source>
</evidence>
<dbReference type="InterPro" id="IPR027417">
    <property type="entry name" value="P-loop_NTPase"/>
</dbReference>
<accession>D6SRK8</accession>
<dbReference type="Gene3D" id="3.90.320.10">
    <property type="match status" value="1"/>
</dbReference>
<comment type="caution">
    <text evidence="2">The sequence shown here is derived from an EMBL/GenBank/DDBJ whole genome shotgun (WGS) entry which is preliminary data.</text>
</comment>
<sequence>MPQTHYLSEKDVFQALEEGALLLTVNRRLSRSLLQRFTSHQASTGRTAWETPDILPLSSWIMRCMEEITYHHPDVSHPLPITRDQELSLWEDIIRQSPHSRGLLHLEETARQAARAWTLFEQWNLQDQQDPALWSSPDHRAFLEWSTAFRDYTQGRGWMEEARHTRHVARMFEKGCLPCPAHLVLAGLENLSPVQEHILDVLDGLGCKINHLEPARNDPAITLMPLADREQEMRTCALWVRTKLESDHEQRIGVVVPDLYSVRQEIIHTFDAVLHPDTAFEPLPPEKRAYDLSLGRPLSGYPLIRSALHLLDLRLDPLPLETVSAVLNSPFLKGAKSETPARSGLETLLRKTREPQISFSFLLDKAADSSKSWSCLVLARSLKAFQARIKELPSTQPPSAWAQDLDLLLQDLGWPGDITLSSHEYQTVQAFNACLKRLAGLDRVMPSTGMSQATQTLSRILNETIFQPEPPEVRVRIMGMLEAESESFDELWIMGLTDQAWPQSPEPSPFLPVSLQKHLDMPRSSPQHELDYARRIMHRLLQNTSRAILSYPCREEDLELLPSPLLREISGLEFNEPGLLPDPDPWAGLSPGEQLKYFQNEQAPPLSQASRAPGGTGVLRSQALCPFQAFARHRMHARSLEEPVVGLGPPERGIIMHAALEYFWQSCRDQAALLNLTGDRRLQMIDQAVDQAIREMHSQRPQTMTSRFQELERERLQDLLQEWLALEEQRQPFQVQELEKRSNISINGLELNVVADRMDRLEDGRLVVIDYKSGRHAMSEWFKKRPVEPQVPLYTLFCPEHVAGVYFGVVRKGECAFVGLGQEDGIVPGCKGFASHKLTSHYQHWDELLQDWKKSLEKLAQEFMQGQARVDPESPNACRQCDLESICRIFETGQPFTQEPPDVT</sequence>
<name>D6SRK8_9BACT</name>
<protein>
    <submittedName>
        <fullName evidence="2">DNA repair protein</fullName>
    </submittedName>
</protein>
<dbReference type="InterPro" id="IPR011604">
    <property type="entry name" value="PDDEXK-like_dom_sf"/>
</dbReference>
<dbReference type="Pfam" id="PF12705">
    <property type="entry name" value="PDDEXK_1"/>
    <property type="match status" value="1"/>
</dbReference>
<dbReference type="Gene3D" id="3.40.50.300">
    <property type="entry name" value="P-loop containing nucleotide triphosphate hydrolases"/>
    <property type="match status" value="1"/>
</dbReference>
<keyword evidence="3" id="KW-1185">Reference proteome</keyword>
<dbReference type="InterPro" id="IPR019925">
    <property type="entry name" value="DNA_repair_protein_predicted"/>
</dbReference>
<dbReference type="InterPro" id="IPR038726">
    <property type="entry name" value="PDDEXK_AddAB-type"/>
</dbReference>
<dbReference type="RefSeq" id="WP_008870682.1">
    <property type="nucleotide sequence ID" value="NZ_ACJN02000003.1"/>
</dbReference>
<dbReference type="Proteomes" id="UP000005496">
    <property type="component" value="Unassembled WGS sequence"/>
</dbReference>
<dbReference type="SUPFAM" id="SSF52540">
    <property type="entry name" value="P-loop containing nucleoside triphosphate hydrolases"/>
    <property type="match status" value="1"/>
</dbReference>
<dbReference type="eggNOG" id="COG3857">
    <property type="taxonomic scope" value="Bacteria"/>
</dbReference>
<dbReference type="NCBIfam" id="TIGR03623">
    <property type="entry name" value="probable DNA repair protein"/>
    <property type="match status" value="1"/>
</dbReference>